<dbReference type="InterPro" id="IPR029068">
    <property type="entry name" value="Glyas_Bleomycin-R_OHBP_Dase"/>
</dbReference>
<comment type="caution">
    <text evidence="2">The sequence shown here is derived from an EMBL/GenBank/DDBJ whole genome shotgun (WGS) entry which is preliminary data.</text>
</comment>
<sequence length="191" mass="20569">MRLDHVIYGTADLDVAQRRIEQELGLEVRPGGRHVGQGSHNRIVPLGGGYLELMAIHDREEAAGNPFGEVLLDVLEVEGLVGYAVQVDDIHAVAERNGTPLLTVKRDTLEAYVTGVVEALREPTLPFFIGANRTGPRPGAEGGAGGLTWVEVAGDAERLRAWLGGEELPIRVVEGEPAVRAIGIGEREFRP</sequence>
<evidence type="ECO:0000259" key="1">
    <source>
        <dbReference type="Pfam" id="PF13468"/>
    </source>
</evidence>
<gene>
    <name evidence="2" type="ORF">OM076_24355</name>
</gene>
<dbReference type="SUPFAM" id="SSF54593">
    <property type="entry name" value="Glyoxalase/Bleomycin resistance protein/Dihydroxybiphenyl dioxygenase"/>
    <property type="match status" value="1"/>
</dbReference>
<evidence type="ECO:0000313" key="3">
    <source>
        <dbReference type="Proteomes" id="UP001149140"/>
    </source>
</evidence>
<reference evidence="2" key="1">
    <citation type="submission" date="2022-10" db="EMBL/GenBank/DDBJ databases">
        <title>The WGS of Solirubrobacter ginsenosidimutans DSM 21036.</title>
        <authorList>
            <person name="Jiang Z."/>
        </authorList>
    </citation>
    <scope>NUCLEOTIDE SEQUENCE</scope>
    <source>
        <strain evidence="2">DSM 21036</strain>
    </source>
</reference>
<accession>A0A9X3MXZ6</accession>
<proteinExistence type="predicted"/>
<dbReference type="EMBL" id="JAPDOD010000024">
    <property type="protein sequence ID" value="MDA0163428.1"/>
    <property type="molecule type" value="Genomic_DNA"/>
</dbReference>
<keyword evidence="3" id="KW-1185">Reference proteome</keyword>
<protein>
    <submittedName>
        <fullName evidence="2">VOC family protein</fullName>
    </submittedName>
</protein>
<organism evidence="2 3">
    <name type="scientific">Solirubrobacter ginsenosidimutans</name>
    <dbReference type="NCBI Taxonomy" id="490573"/>
    <lineage>
        <taxon>Bacteria</taxon>
        <taxon>Bacillati</taxon>
        <taxon>Actinomycetota</taxon>
        <taxon>Thermoleophilia</taxon>
        <taxon>Solirubrobacterales</taxon>
        <taxon>Solirubrobacteraceae</taxon>
        <taxon>Solirubrobacter</taxon>
    </lineage>
</organism>
<dbReference type="InterPro" id="IPR025870">
    <property type="entry name" value="Glyoxalase-like_dom"/>
</dbReference>
<dbReference type="Pfam" id="PF13468">
    <property type="entry name" value="Glyoxalase_3"/>
    <property type="match status" value="1"/>
</dbReference>
<dbReference type="RefSeq" id="WP_270042672.1">
    <property type="nucleotide sequence ID" value="NZ_JAPDOD010000024.1"/>
</dbReference>
<dbReference type="AlphaFoldDB" id="A0A9X3MXZ6"/>
<dbReference type="Proteomes" id="UP001149140">
    <property type="component" value="Unassembled WGS sequence"/>
</dbReference>
<dbReference type="Gene3D" id="3.10.180.10">
    <property type="entry name" value="2,3-Dihydroxybiphenyl 1,2-Dioxygenase, domain 1"/>
    <property type="match status" value="1"/>
</dbReference>
<name>A0A9X3MXZ6_9ACTN</name>
<feature type="domain" description="Glyoxalase-like" evidence="1">
    <location>
        <begin position="3"/>
        <end position="163"/>
    </location>
</feature>
<evidence type="ECO:0000313" key="2">
    <source>
        <dbReference type="EMBL" id="MDA0163428.1"/>
    </source>
</evidence>